<dbReference type="GO" id="GO:0031267">
    <property type="term" value="F:small GTPase binding"/>
    <property type="evidence" value="ECO:0007669"/>
    <property type="project" value="TreeGrafter"/>
</dbReference>
<dbReference type="PANTHER" id="PTHR47219:SF9">
    <property type="entry name" value="GTPASE ACTIVATING PROTEIN AND CENTROSOME-ASSOCIATED, ISOFORM B"/>
    <property type="match status" value="1"/>
</dbReference>
<dbReference type="InterPro" id="IPR050302">
    <property type="entry name" value="Rab_GAP_TBC_domain"/>
</dbReference>
<dbReference type="Gene3D" id="1.10.472.80">
    <property type="entry name" value="Ypt/Rab-GAP domain of gyp1p, domain 3"/>
    <property type="match status" value="1"/>
</dbReference>
<sequence length="353" mass="39192">MLRSPLPGVTAALHAKENSRAKKWREMAVIRKRGERGEEGGKGGGTEWGFVTVDPKLISRTWKGIPDCWRAAAWHAFLTASAKRRGIGRSDAELVTIYTDFIERPSADDVQIDLDVPRTISSHIMFRRRYHGGQRLLFRTLHALSLYFQDVGYVQGMASLAATLLCYYDEETAFIMLVRMFELRGLEKLYQAGFGGLMQALEEFEGGWMRGGQISRRLTSLGVTPTAYGTRWYLTLFNYSMPFAAQLRVWDVFMLLGDPDPASSAIAPAFSGSLDVLHATSAALIDGMKEILLKSDFEGSMKVLTSWIPVKDEELLMKVVKAEWKGRRKRRAKSAGSISGGVEGLGGASPALQ</sequence>
<protein>
    <submittedName>
        <fullName evidence="2">RabGAP/TBC</fullName>
    </submittedName>
</protein>
<feature type="domain" description="Rab-GAP TBC" evidence="1">
    <location>
        <begin position="64"/>
        <end position="257"/>
    </location>
</feature>
<keyword evidence="3" id="KW-1185">Reference proteome</keyword>
<dbReference type="PANTHER" id="PTHR47219">
    <property type="entry name" value="RAB GTPASE-ACTIVATING PROTEIN 1-LIKE"/>
    <property type="match status" value="1"/>
</dbReference>
<dbReference type="Gene3D" id="1.10.8.270">
    <property type="entry name" value="putative rabgap domain of human tbc1 domain family member 14 like domains"/>
    <property type="match status" value="1"/>
</dbReference>
<dbReference type="FunFam" id="1.10.472.80:FF:000055">
    <property type="entry name" value="TBC domain-containing protein C1778.09"/>
    <property type="match status" value="1"/>
</dbReference>
<proteinExistence type="predicted"/>
<evidence type="ECO:0000313" key="3">
    <source>
        <dbReference type="Proteomes" id="UP000276215"/>
    </source>
</evidence>
<dbReference type="AlphaFoldDB" id="A0A3N4JJQ2"/>
<dbReference type="SMART" id="SM00164">
    <property type="entry name" value="TBC"/>
    <property type="match status" value="1"/>
</dbReference>
<dbReference type="Pfam" id="PF00566">
    <property type="entry name" value="RabGAP-TBC"/>
    <property type="match status" value="1"/>
</dbReference>
<dbReference type="Proteomes" id="UP000276215">
    <property type="component" value="Unassembled WGS sequence"/>
</dbReference>
<evidence type="ECO:0000259" key="1">
    <source>
        <dbReference type="PROSITE" id="PS50086"/>
    </source>
</evidence>
<dbReference type="EMBL" id="ML120395">
    <property type="protein sequence ID" value="RPA98482.1"/>
    <property type="molecule type" value="Genomic_DNA"/>
</dbReference>
<dbReference type="InterPro" id="IPR035969">
    <property type="entry name" value="Rab-GAP_TBC_sf"/>
</dbReference>
<dbReference type="FunFam" id="1.10.8.270:FF:000023">
    <property type="entry name" value="TBC domain-containing protein C1778.09"/>
    <property type="match status" value="1"/>
</dbReference>
<reference evidence="2 3" key="1">
    <citation type="journal article" date="2018" name="Nat. Ecol. Evol.">
        <title>Pezizomycetes genomes reveal the molecular basis of ectomycorrhizal truffle lifestyle.</title>
        <authorList>
            <person name="Murat C."/>
            <person name="Payen T."/>
            <person name="Noel B."/>
            <person name="Kuo A."/>
            <person name="Morin E."/>
            <person name="Chen J."/>
            <person name="Kohler A."/>
            <person name="Krizsan K."/>
            <person name="Balestrini R."/>
            <person name="Da Silva C."/>
            <person name="Montanini B."/>
            <person name="Hainaut M."/>
            <person name="Levati E."/>
            <person name="Barry K.W."/>
            <person name="Belfiori B."/>
            <person name="Cichocki N."/>
            <person name="Clum A."/>
            <person name="Dockter R.B."/>
            <person name="Fauchery L."/>
            <person name="Guy J."/>
            <person name="Iotti M."/>
            <person name="Le Tacon F."/>
            <person name="Lindquist E.A."/>
            <person name="Lipzen A."/>
            <person name="Malagnac F."/>
            <person name="Mello A."/>
            <person name="Molinier V."/>
            <person name="Miyauchi S."/>
            <person name="Poulain J."/>
            <person name="Riccioni C."/>
            <person name="Rubini A."/>
            <person name="Sitrit Y."/>
            <person name="Splivallo R."/>
            <person name="Traeger S."/>
            <person name="Wang M."/>
            <person name="Zifcakova L."/>
            <person name="Wipf D."/>
            <person name="Zambonelli A."/>
            <person name="Paolocci F."/>
            <person name="Nowrousian M."/>
            <person name="Ottonello S."/>
            <person name="Baldrian P."/>
            <person name="Spatafora J.W."/>
            <person name="Henrissat B."/>
            <person name="Nagy L.G."/>
            <person name="Aury J.M."/>
            <person name="Wincker P."/>
            <person name="Grigoriev I.V."/>
            <person name="Bonfante P."/>
            <person name="Martin F.M."/>
        </authorList>
    </citation>
    <scope>NUCLEOTIDE SEQUENCE [LARGE SCALE GENOMIC DNA]</scope>
    <source>
        <strain evidence="2 3">120613-1</strain>
    </source>
</reference>
<dbReference type="SUPFAM" id="SSF47923">
    <property type="entry name" value="Ypt/Rab-GAP domain of gyp1p"/>
    <property type="match status" value="2"/>
</dbReference>
<name>A0A3N4JJQ2_9PEZI</name>
<dbReference type="STRING" id="1336337.A0A3N4JJQ2"/>
<gene>
    <name evidence="2" type="ORF">L873DRAFT_1828540</name>
</gene>
<dbReference type="OrthoDB" id="294251at2759"/>
<organism evidence="2 3">
    <name type="scientific">Choiromyces venosus 120613-1</name>
    <dbReference type="NCBI Taxonomy" id="1336337"/>
    <lineage>
        <taxon>Eukaryota</taxon>
        <taxon>Fungi</taxon>
        <taxon>Dikarya</taxon>
        <taxon>Ascomycota</taxon>
        <taxon>Pezizomycotina</taxon>
        <taxon>Pezizomycetes</taxon>
        <taxon>Pezizales</taxon>
        <taxon>Tuberaceae</taxon>
        <taxon>Choiromyces</taxon>
    </lineage>
</organism>
<accession>A0A3N4JJQ2</accession>
<dbReference type="PROSITE" id="PS50086">
    <property type="entry name" value="TBC_RABGAP"/>
    <property type="match status" value="1"/>
</dbReference>
<dbReference type="GO" id="GO:0005096">
    <property type="term" value="F:GTPase activator activity"/>
    <property type="evidence" value="ECO:0007669"/>
    <property type="project" value="TreeGrafter"/>
</dbReference>
<dbReference type="InterPro" id="IPR000195">
    <property type="entry name" value="Rab-GAP-TBC_dom"/>
</dbReference>
<evidence type="ECO:0000313" key="2">
    <source>
        <dbReference type="EMBL" id="RPA98482.1"/>
    </source>
</evidence>